<comment type="caution">
    <text evidence="1">The sequence shown here is derived from an EMBL/GenBank/DDBJ whole genome shotgun (WGS) entry which is preliminary data.</text>
</comment>
<dbReference type="OrthoDB" id="117690at2759"/>
<name>A0A9J6FC85_HAELO</name>
<sequence>MVRKEEVEEFGAKRQRTLDTTGRGAHTVTGCKTEGSCFSDLQKSFNRYVAEMVALDGLPLSVTKGLGFRSLLEFLKPELNLPFPEDHVKAS</sequence>
<dbReference type="Proteomes" id="UP000821853">
    <property type="component" value="Chromosome 1"/>
</dbReference>
<gene>
    <name evidence="1" type="ORF">HPB48_012091</name>
</gene>
<dbReference type="EMBL" id="JABSTR010000001">
    <property type="protein sequence ID" value="KAH9360200.1"/>
    <property type="molecule type" value="Genomic_DNA"/>
</dbReference>
<organism evidence="1 2">
    <name type="scientific">Haemaphysalis longicornis</name>
    <name type="common">Bush tick</name>
    <dbReference type="NCBI Taxonomy" id="44386"/>
    <lineage>
        <taxon>Eukaryota</taxon>
        <taxon>Metazoa</taxon>
        <taxon>Ecdysozoa</taxon>
        <taxon>Arthropoda</taxon>
        <taxon>Chelicerata</taxon>
        <taxon>Arachnida</taxon>
        <taxon>Acari</taxon>
        <taxon>Parasitiformes</taxon>
        <taxon>Ixodida</taxon>
        <taxon>Ixodoidea</taxon>
        <taxon>Ixodidae</taxon>
        <taxon>Haemaphysalinae</taxon>
        <taxon>Haemaphysalis</taxon>
    </lineage>
</organism>
<protein>
    <submittedName>
        <fullName evidence="1">Uncharacterized protein</fullName>
    </submittedName>
</protein>
<dbReference type="VEuPathDB" id="VectorBase:HLOH_046790"/>
<dbReference type="SUPFAM" id="SSF140996">
    <property type="entry name" value="Hermes dimerisation domain"/>
    <property type="match status" value="1"/>
</dbReference>
<dbReference type="AlphaFoldDB" id="A0A9J6FC85"/>
<evidence type="ECO:0000313" key="2">
    <source>
        <dbReference type="Proteomes" id="UP000821853"/>
    </source>
</evidence>
<proteinExistence type="predicted"/>
<reference evidence="1 2" key="1">
    <citation type="journal article" date="2020" name="Cell">
        <title>Large-Scale Comparative Analyses of Tick Genomes Elucidate Their Genetic Diversity and Vector Capacities.</title>
        <authorList>
            <consortium name="Tick Genome and Microbiome Consortium (TIGMIC)"/>
            <person name="Jia N."/>
            <person name="Wang J."/>
            <person name="Shi W."/>
            <person name="Du L."/>
            <person name="Sun Y."/>
            <person name="Zhan W."/>
            <person name="Jiang J.F."/>
            <person name="Wang Q."/>
            <person name="Zhang B."/>
            <person name="Ji P."/>
            <person name="Bell-Sakyi L."/>
            <person name="Cui X.M."/>
            <person name="Yuan T.T."/>
            <person name="Jiang B.G."/>
            <person name="Yang W.F."/>
            <person name="Lam T.T."/>
            <person name="Chang Q.C."/>
            <person name="Ding S.J."/>
            <person name="Wang X.J."/>
            <person name="Zhu J.G."/>
            <person name="Ruan X.D."/>
            <person name="Zhao L."/>
            <person name="Wei J.T."/>
            <person name="Ye R.Z."/>
            <person name="Que T.C."/>
            <person name="Du C.H."/>
            <person name="Zhou Y.H."/>
            <person name="Cheng J.X."/>
            <person name="Dai P.F."/>
            <person name="Guo W.B."/>
            <person name="Han X.H."/>
            <person name="Huang E.J."/>
            <person name="Li L.F."/>
            <person name="Wei W."/>
            <person name="Gao Y.C."/>
            <person name="Liu J.Z."/>
            <person name="Shao H.Z."/>
            <person name="Wang X."/>
            <person name="Wang C.C."/>
            <person name="Yang T.C."/>
            <person name="Huo Q.B."/>
            <person name="Li W."/>
            <person name="Chen H.Y."/>
            <person name="Chen S.E."/>
            <person name="Zhou L.G."/>
            <person name="Ni X.B."/>
            <person name="Tian J.H."/>
            <person name="Sheng Y."/>
            <person name="Liu T."/>
            <person name="Pan Y.S."/>
            <person name="Xia L.Y."/>
            <person name="Li J."/>
            <person name="Zhao F."/>
            <person name="Cao W.C."/>
        </authorList>
    </citation>
    <scope>NUCLEOTIDE SEQUENCE [LARGE SCALE GENOMIC DNA]</scope>
    <source>
        <strain evidence="1">HaeL-2018</strain>
    </source>
</reference>
<accession>A0A9J6FC85</accession>
<keyword evidence="2" id="KW-1185">Reference proteome</keyword>
<evidence type="ECO:0000313" key="1">
    <source>
        <dbReference type="EMBL" id="KAH9360200.1"/>
    </source>
</evidence>